<dbReference type="PANTHER" id="PTHR39335">
    <property type="entry name" value="BLL4220 PROTEIN"/>
    <property type="match status" value="1"/>
</dbReference>
<protein>
    <recommendedName>
        <fullName evidence="4">Lipoprotein</fullName>
    </recommendedName>
</protein>
<evidence type="ECO:0000313" key="2">
    <source>
        <dbReference type="EMBL" id="GDY32395.1"/>
    </source>
</evidence>
<dbReference type="AlphaFoldDB" id="A0A4D4J6M1"/>
<keyword evidence="3" id="KW-1185">Reference proteome</keyword>
<feature type="compositionally biased region" description="Gly residues" evidence="1">
    <location>
        <begin position="7"/>
        <end position="20"/>
    </location>
</feature>
<organism evidence="2 3">
    <name type="scientific">Gandjariella thermophila</name>
    <dbReference type="NCBI Taxonomy" id="1931992"/>
    <lineage>
        <taxon>Bacteria</taxon>
        <taxon>Bacillati</taxon>
        <taxon>Actinomycetota</taxon>
        <taxon>Actinomycetes</taxon>
        <taxon>Pseudonocardiales</taxon>
        <taxon>Pseudonocardiaceae</taxon>
        <taxon>Gandjariella</taxon>
    </lineage>
</organism>
<feature type="region of interest" description="Disordered" evidence="1">
    <location>
        <begin position="137"/>
        <end position="167"/>
    </location>
</feature>
<dbReference type="EMBL" id="BJFL01000024">
    <property type="protein sequence ID" value="GDY32395.1"/>
    <property type="molecule type" value="Genomic_DNA"/>
</dbReference>
<name>A0A4D4J6M1_9PSEU</name>
<dbReference type="Pfam" id="PF03640">
    <property type="entry name" value="Lipoprotein_15"/>
    <property type="match status" value="2"/>
</dbReference>
<accession>A0A4D4J6M1</accession>
<dbReference type="PANTHER" id="PTHR39335:SF1">
    <property type="entry name" value="BLL4220 PROTEIN"/>
    <property type="match status" value="1"/>
</dbReference>
<comment type="caution">
    <text evidence="2">The sequence shown here is derived from an EMBL/GenBank/DDBJ whole genome shotgun (WGS) entry which is preliminary data.</text>
</comment>
<reference evidence="3" key="1">
    <citation type="submission" date="2019-04" db="EMBL/GenBank/DDBJ databases">
        <title>Draft genome sequence of Pseudonocardiaceae bacterium SL3-2-4.</title>
        <authorList>
            <person name="Ningsih F."/>
            <person name="Yokota A."/>
            <person name="Sakai Y."/>
            <person name="Nanatani K."/>
            <person name="Yabe S."/>
            <person name="Oetari A."/>
            <person name="Sjamsuridzal W."/>
        </authorList>
    </citation>
    <scope>NUCLEOTIDE SEQUENCE [LARGE SCALE GENOMIC DNA]</scope>
    <source>
        <strain evidence="3">SL3-2-4</strain>
    </source>
</reference>
<sequence>MASSGSNSGGSAGSAAGGASAGEAAGAGAPKSTLNATASPQLGSIVTDSAGNTLYRFDRDSANPPKSRCVGPCAQKWPPVLANGDITVTGLERSLVGTVKRPDGTMQLTLAGWPLYRYAEDKPGEVKGENVGGVWFASSPAGKKVTPPPGTKVGGDPNDGNYGGNGG</sequence>
<feature type="compositionally biased region" description="Polar residues" evidence="1">
    <location>
        <begin position="32"/>
        <end position="43"/>
    </location>
</feature>
<proteinExistence type="predicted"/>
<evidence type="ECO:0000256" key="1">
    <source>
        <dbReference type="SAM" id="MobiDB-lite"/>
    </source>
</evidence>
<evidence type="ECO:0008006" key="4">
    <source>
        <dbReference type="Google" id="ProtNLM"/>
    </source>
</evidence>
<evidence type="ECO:0000313" key="3">
    <source>
        <dbReference type="Proteomes" id="UP000298860"/>
    </source>
</evidence>
<dbReference type="Proteomes" id="UP000298860">
    <property type="component" value="Unassembled WGS sequence"/>
</dbReference>
<feature type="region of interest" description="Disordered" evidence="1">
    <location>
        <begin position="1"/>
        <end position="43"/>
    </location>
</feature>
<dbReference type="GO" id="GO:0043448">
    <property type="term" value="P:alkane catabolic process"/>
    <property type="evidence" value="ECO:0007669"/>
    <property type="project" value="TreeGrafter"/>
</dbReference>
<gene>
    <name evidence="2" type="ORF">GTS_40280</name>
</gene>
<dbReference type="InterPro" id="IPR005297">
    <property type="entry name" value="Lipoprotein_repeat"/>
</dbReference>